<dbReference type="InterPro" id="IPR036188">
    <property type="entry name" value="FAD/NAD-bd_sf"/>
</dbReference>
<feature type="domain" description="MnmC-like methyltransferase" evidence="12">
    <location>
        <begin position="115"/>
        <end position="233"/>
    </location>
</feature>
<dbReference type="STRING" id="416943.SAMN05445871_0217"/>
<dbReference type="AlphaFoldDB" id="A0A1H7H7V4"/>
<dbReference type="GO" id="GO:0050660">
    <property type="term" value="F:flavin adenine dinucleotide binding"/>
    <property type="evidence" value="ECO:0007669"/>
    <property type="project" value="UniProtKB-UniRule"/>
</dbReference>
<keyword evidence="3 10" id="KW-0285">Flavoprotein</keyword>
<dbReference type="HAMAP" id="MF_01102">
    <property type="entry name" value="MnmC"/>
    <property type="match status" value="1"/>
</dbReference>
<keyword evidence="5 10" id="KW-0949">S-adenosyl-L-methionine</keyword>
<dbReference type="Gene3D" id="3.40.50.150">
    <property type="entry name" value="Vaccinia Virus protein VP39"/>
    <property type="match status" value="1"/>
</dbReference>
<evidence type="ECO:0000256" key="8">
    <source>
        <dbReference type="ARBA" id="ARBA00023002"/>
    </source>
</evidence>
<dbReference type="GO" id="GO:0016645">
    <property type="term" value="F:oxidoreductase activity, acting on the CH-NH group of donors"/>
    <property type="evidence" value="ECO:0007669"/>
    <property type="project" value="InterPro"/>
</dbReference>
<keyword evidence="6 10" id="KW-0819">tRNA processing</keyword>
<dbReference type="InterPro" id="IPR017610">
    <property type="entry name" value="tRNA_S-uridine_synth_MnmC_C"/>
</dbReference>
<comment type="subcellular location">
    <subcellularLocation>
        <location evidence="10">Cytoplasm</location>
    </subcellularLocation>
</comment>
<keyword evidence="9 10" id="KW-0511">Multifunctional enzyme</keyword>
<dbReference type="InterPro" id="IPR047785">
    <property type="entry name" value="tRNA_MNMC2"/>
</dbReference>
<dbReference type="EC" id="1.5.-.-" evidence="10"/>
<dbReference type="GO" id="GO:0004808">
    <property type="term" value="F:tRNA (5-methylaminomethyl-2-thiouridylate)(34)-methyltransferase activity"/>
    <property type="evidence" value="ECO:0007669"/>
    <property type="project" value="UniProtKB-EC"/>
</dbReference>
<evidence type="ECO:0000256" key="3">
    <source>
        <dbReference type="ARBA" id="ARBA00022630"/>
    </source>
</evidence>
<dbReference type="OrthoDB" id="9786494at2"/>
<evidence type="ECO:0000256" key="5">
    <source>
        <dbReference type="ARBA" id="ARBA00022691"/>
    </source>
</evidence>
<keyword evidence="4 10" id="KW-0808">Transferase</keyword>
<proteinExistence type="inferred from homology"/>
<dbReference type="EMBL" id="FOAJ01000002">
    <property type="protein sequence ID" value="SEK44195.1"/>
    <property type="molecule type" value="Genomic_DNA"/>
</dbReference>
<feature type="region of interest" description="tRNA (mnm(5)s(2)U34)-methyltransferase" evidence="10">
    <location>
        <begin position="1"/>
        <end position="236"/>
    </location>
</feature>
<evidence type="ECO:0000256" key="7">
    <source>
        <dbReference type="ARBA" id="ARBA00022827"/>
    </source>
</evidence>
<dbReference type="EC" id="2.1.1.61" evidence="10"/>
<dbReference type="Gene3D" id="3.30.9.10">
    <property type="entry name" value="D-Amino Acid Oxidase, subunit A, domain 2"/>
    <property type="match status" value="1"/>
</dbReference>
<comment type="similarity">
    <text evidence="10">In the N-terminal section; belongs to the methyltransferase superfamily. tRNA (mnm(5)s(2)U34)-methyltransferase family.</text>
</comment>
<evidence type="ECO:0000256" key="1">
    <source>
        <dbReference type="ARBA" id="ARBA00022490"/>
    </source>
</evidence>
<keyword evidence="2 10" id="KW-0489">Methyltransferase</keyword>
<comment type="similarity">
    <text evidence="10">In the C-terminal section; belongs to the DAO family.</text>
</comment>
<evidence type="ECO:0000256" key="6">
    <source>
        <dbReference type="ARBA" id="ARBA00022694"/>
    </source>
</evidence>
<evidence type="ECO:0000259" key="12">
    <source>
        <dbReference type="Pfam" id="PF05430"/>
    </source>
</evidence>
<dbReference type="PANTHER" id="PTHR13847">
    <property type="entry name" value="SARCOSINE DEHYDROGENASE-RELATED"/>
    <property type="match status" value="1"/>
</dbReference>
<dbReference type="GO" id="GO:0032259">
    <property type="term" value="P:methylation"/>
    <property type="evidence" value="ECO:0007669"/>
    <property type="project" value="UniProtKB-KW"/>
</dbReference>
<reference evidence="14" key="1">
    <citation type="submission" date="2016-10" db="EMBL/GenBank/DDBJ databases">
        <authorList>
            <person name="Varghese N."/>
            <person name="Submissions S."/>
        </authorList>
    </citation>
    <scope>NUCLEOTIDE SEQUENCE [LARGE SCALE GENOMIC DNA]</scope>
    <source>
        <strain evidence="14">LMG 26416</strain>
    </source>
</reference>
<sequence length="653" mass="71226">MTTTLIPAELAFRDDGTPFSPVYGDIYHSASGAFAQSHYVFLHGNGLPERWHGRRIFTVMETGFGIGVNFLATWSAWRDDPARCERLHFVSIEKHPFARDDLRAVLDAVTADSPLTPLARELVDRWPMLVPGTHRLEFDGGRVTLTLAFGDAPDLLPKLWLRADAFYLDGFAPSKNPDLWSPAVFKALARVAGEHATFATWSSSGDVKRALEQNGFEYRKVDGFGTKHTMLVGRFAPRWRVRRYEPPLPFAADDRHAIVIGAGLAGCAIVERLAARGWRTTLIERHAAPAREASGNPAGVFHPLISRDDSSASRIARAGFLYALQSWAALEARGHAPVRGSGGLLHLATDDEARAVAAALRSFGYPSDYVQPVTREHARQIAGVDVAHDGWFYPHGGWIEPASLCRASCAAAGDALDARFGVRVERLERSGDEWVAFDEHAREIARAPVVVFANAHDAARVGAFAFAPTRIVRGQLTLVANSPLANLRVPVIGDGYAVPRPHGVTLAGATYEVDDADDAVRDAGHVENIERVASMLPDLRDALNATRSEAPAGRVAFRCVTSDRLPMLGALADEQAAARDAERLRGAWPLDLPRAPGLYGAFAYGSRGLVWSALGAELVASQIEGEPWPLERELADHVDPARFLQRALRQRTI</sequence>
<comment type="catalytic activity">
    <reaction evidence="10">
        <text>5-aminomethyl-2-thiouridine(34) in tRNA + S-adenosyl-L-methionine = 5-methylaminomethyl-2-thiouridine(34) in tRNA + S-adenosyl-L-homocysteine + H(+)</text>
        <dbReference type="Rhea" id="RHEA:19569"/>
        <dbReference type="Rhea" id="RHEA-COMP:10195"/>
        <dbReference type="Rhea" id="RHEA-COMP:10197"/>
        <dbReference type="ChEBI" id="CHEBI:15378"/>
        <dbReference type="ChEBI" id="CHEBI:57856"/>
        <dbReference type="ChEBI" id="CHEBI:59789"/>
        <dbReference type="ChEBI" id="CHEBI:74454"/>
        <dbReference type="ChEBI" id="CHEBI:74455"/>
        <dbReference type="EC" id="2.1.1.61"/>
    </reaction>
</comment>
<evidence type="ECO:0000256" key="4">
    <source>
        <dbReference type="ARBA" id="ARBA00022679"/>
    </source>
</evidence>
<dbReference type="InterPro" id="IPR029063">
    <property type="entry name" value="SAM-dependent_MTases_sf"/>
</dbReference>
<dbReference type="RefSeq" id="WP_090541469.1">
    <property type="nucleotide sequence ID" value="NZ_FNSR01000001.1"/>
</dbReference>
<dbReference type="PANTHER" id="PTHR13847:SF283">
    <property type="entry name" value="TRNA 5-METHYLAMINOMETHYL-2-THIOURIDINE BIOSYNTHESIS BIFUNCTIONAL PROTEIN MNMC"/>
    <property type="match status" value="1"/>
</dbReference>
<protein>
    <recommendedName>
        <fullName evidence="10">tRNA 5-methylaminomethyl-2-thiouridine biosynthesis bifunctional protein MnmC</fullName>
        <shortName evidence="10">tRNA mnm(5)s(2)U biosynthesis bifunctional protein</shortName>
    </recommendedName>
    <domain>
        <recommendedName>
            <fullName evidence="10">tRNA (mnm(5)s(2)U34)-methyltransferase</fullName>
            <ecNumber evidence="10">2.1.1.61</ecNumber>
        </recommendedName>
    </domain>
    <domain>
        <recommendedName>
            <fullName evidence="10">FAD-dependent cmnm(5)s(2)U34 oxidoreductase</fullName>
            <ecNumber evidence="10">1.5.-.-</ecNumber>
        </recommendedName>
    </domain>
</protein>
<dbReference type="Pfam" id="PF01266">
    <property type="entry name" value="DAO"/>
    <property type="match status" value="1"/>
</dbReference>
<dbReference type="SUPFAM" id="SSF51905">
    <property type="entry name" value="FAD/NAD(P)-binding domain"/>
    <property type="match status" value="1"/>
</dbReference>
<keyword evidence="8 10" id="KW-0560">Oxidoreductase</keyword>
<keyword evidence="7 10" id="KW-0274">FAD</keyword>
<dbReference type="InterPro" id="IPR023032">
    <property type="entry name" value="tRNA_MAMT_biosynth_bifunc_MnmC"/>
</dbReference>
<dbReference type="InterPro" id="IPR008471">
    <property type="entry name" value="MnmC-like_methylTransf"/>
</dbReference>
<dbReference type="InterPro" id="IPR006076">
    <property type="entry name" value="FAD-dep_OxRdtase"/>
</dbReference>
<dbReference type="Proteomes" id="UP000199120">
    <property type="component" value="Unassembled WGS sequence"/>
</dbReference>
<dbReference type="SUPFAM" id="SSF54373">
    <property type="entry name" value="FAD-linked reductases, C-terminal domain"/>
    <property type="match status" value="1"/>
</dbReference>
<dbReference type="NCBIfam" id="NF033855">
    <property type="entry name" value="tRNA_MNMC2"/>
    <property type="match status" value="1"/>
</dbReference>
<feature type="domain" description="FAD dependent oxidoreductase" evidence="11">
    <location>
        <begin position="257"/>
        <end position="621"/>
    </location>
</feature>
<accession>A0A1H7H7V4</accession>
<dbReference type="NCBIfam" id="NF002483">
    <property type="entry name" value="PRK01747.1-4"/>
    <property type="match status" value="1"/>
</dbReference>
<dbReference type="GO" id="GO:0005737">
    <property type="term" value="C:cytoplasm"/>
    <property type="evidence" value="ECO:0007669"/>
    <property type="project" value="UniProtKB-SubCell"/>
</dbReference>
<feature type="region of interest" description="FAD-dependent cmnm(5)s(2)U34 oxidoreductase" evidence="10">
    <location>
        <begin position="260"/>
        <end position="653"/>
    </location>
</feature>
<dbReference type="Pfam" id="PF05430">
    <property type="entry name" value="Methyltransf_30"/>
    <property type="match status" value="1"/>
</dbReference>
<evidence type="ECO:0000313" key="13">
    <source>
        <dbReference type="EMBL" id="SEK44195.1"/>
    </source>
</evidence>
<dbReference type="NCBIfam" id="NF002481">
    <property type="entry name" value="PRK01747.1-2"/>
    <property type="match status" value="1"/>
</dbReference>
<evidence type="ECO:0000256" key="10">
    <source>
        <dbReference type="HAMAP-Rule" id="MF_01102"/>
    </source>
</evidence>
<comment type="function">
    <text evidence="10">Catalyzes the last two steps in the biosynthesis of 5-methylaminomethyl-2-thiouridine (mnm(5)s(2)U) at the wobble position (U34) in tRNA. Catalyzes the FAD-dependent demodification of cmnm(5)s(2)U34 to nm(5)s(2)U34, followed by the transfer of a methyl group from S-adenosyl-L-methionine to nm(5)s(2)U34, to form mnm(5)s(2)U34.</text>
</comment>
<evidence type="ECO:0000256" key="2">
    <source>
        <dbReference type="ARBA" id="ARBA00022603"/>
    </source>
</evidence>
<name>A0A1H7H7V4_9BURK</name>
<dbReference type="GO" id="GO:0002098">
    <property type="term" value="P:tRNA wobble uridine modification"/>
    <property type="evidence" value="ECO:0007669"/>
    <property type="project" value="TreeGrafter"/>
</dbReference>
<keyword evidence="1 10" id="KW-0963">Cytoplasm</keyword>
<evidence type="ECO:0000313" key="14">
    <source>
        <dbReference type="Proteomes" id="UP000199120"/>
    </source>
</evidence>
<keyword evidence="14" id="KW-1185">Reference proteome</keyword>
<comment type="cofactor">
    <cofactor evidence="10">
        <name>FAD</name>
        <dbReference type="ChEBI" id="CHEBI:57692"/>
    </cofactor>
</comment>
<organism evidence="13 14">
    <name type="scientific">Paraburkholderia caballeronis</name>
    <dbReference type="NCBI Taxonomy" id="416943"/>
    <lineage>
        <taxon>Bacteria</taxon>
        <taxon>Pseudomonadati</taxon>
        <taxon>Pseudomonadota</taxon>
        <taxon>Betaproteobacteria</taxon>
        <taxon>Burkholderiales</taxon>
        <taxon>Burkholderiaceae</taxon>
        <taxon>Paraburkholderia</taxon>
    </lineage>
</organism>
<dbReference type="Gene3D" id="3.50.50.60">
    <property type="entry name" value="FAD/NAD(P)-binding domain"/>
    <property type="match status" value="1"/>
</dbReference>
<dbReference type="NCBIfam" id="TIGR03197">
    <property type="entry name" value="MnmC_Cterm"/>
    <property type="match status" value="1"/>
</dbReference>
<evidence type="ECO:0000259" key="11">
    <source>
        <dbReference type="Pfam" id="PF01266"/>
    </source>
</evidence>
<evidence type="ECO:0000256" key="9">
    <source>
        <dbReference type="ARBA" id="ARBA00023268"/>
    </source>
</evidence>
<gene>
    <name evidence="10" type="primary">mnmC</name>
    <name evidence="13" type="ORF">SAMN05192542_10297</name>
</gene>